<dbReference type="GO" id="GO:0005886">
    <property type="term" value="C:plasma membrane"/>
    <property type="evidence" value="ECO:0007669"/>
    <property type="project" value="UniProtKB-SubCell"/>
</dbReference>
<keyword evidence="6" id="KW-0808">Transferase</keyword>
<sequence>MGNCFLRPQLKKVESVGDPYASHKQLMQPPNNIFIPPRGSSSSAVSFPDQRSHPLPMPTPILQTSIEKKRSGLLPNPPTESQILASPGLKSFLYSELCKATQDFCLENLLGEGGFGCVYKGWLNQETLNAETPGLGITVAVKKLTPQGFQGHKEWLSEVNYLGRLHHPNLVKLIGFCLKGENRLLVYEFMPKRSLENHLFKRSRQPLSWATRVKIAVDAARGLYFLHNSEPPVIYRDFKASNILLDSEFNAKLSDFGLAKRGPTGDQTHVTTIVMGTEGYAAPEYIRTGRLNVKSDIYSFGVVLFELITGRIAVDYKRAKDEQHLVNWVRPHLRDSRAIARIMDNRLEGQYPRKGAYVAATIALHCINPENKYRPPMAEVLEYLEQLQSPKFQRLPSPPDPSQQKQSSLATRSPSPTIQLSPPNWSPINRSPRKSSSRPVSLKSSHHSRFSRLMEPCEEQLNGSKFHL</sequence>
<dbReference type="GO" id="GO:0005524">
    <property type="term" value="F:ATP binding"/>
    <property type="evidence" value="ECO:0007669"/>
    <property type="project" value="UniProtKB-UniRule"/>
</dbReference>
<comment type="caution">
    <text evidence="16">The sequence shown here is derived from an EMBL/GenBank/DDBJ whole genome shotgun (WGS) entry which is preliminary data.</text>
</comment>
<comment type="similarity">
    <text evidence="2">Belongs to the protein kinase superfamily. Ser/Thr protein kinase family.</text>
</comment>
<dbReference type="Gene3D" id="3.30.200.20">
    <property type="entry name" value="Phosphorylase Kinase, domain 1"/>
    <property type="match status" value="1"/>
</dbReference>
<evidence type="ECO:0000256" key="7">
    <source>
        <dbReference type="ARBA" id="ARBA00022741"/>
    </source>
</evidence>
<dbReference type="GO" id="GO:0004674">
    <property type="term" value="F:protein serine/threonine kinase activity"/>
    <property type="evidence" value="ECO:0007669"/>
    <property type="project" value="UniProtKB-KW"/>
</dbReference>
<dbReference type="InterPro" id="IPR017441">
    <property type="entry name" value="Protein_kinase_ATP_BS"/>
</dbReference>
<proteinExistence type="inferred from homology"/>
<evidence type="ECO:0000256" key="11">
    <source>
        <dbReference type="ARBA" id="ARBA00054261"/>
    </source>
</evidence>
<organism evidence="16 17">
    <name type="scientific">Cinchona calisaya</name>
    <dbReference type="NCBI Taxonomy" id="153742"/>
    <lineage>
        <taxon>Eukaryota</taxon>
        <taxon>Viridiplantae</taxon>
        <taxon>Streptophyta</taxon>
        <taxon>Embryophyta</taxon>
        <taxon>Tracheophyta</taxon>
        <taxon>Spermatophyta</taxon>
        <taxon>Magnoliopsida</taxon>
        <taxon>eudicotyledons</taxon>
        <taxon>Gunneridae</taxon>
        <taxon>Pentapetalae</taxon>
        <taxon>asterids</taxon>
        <taxon>lamiids</taxon>
        <taxon>Gentianales</taxon>
        <taxon>Rubiaceae</taxon>
        <taxon>Cinchonoideae</taxon>
        <taxon>Cinchoneae</taxon>
        <taxon>Cinchona</taxon>
    </lineage>
</organism>
<name>A0ABD3A9H6_9GENT</name>
<evidence type="ECO:0000259" key="15">
    <source>
        <dbReference type="PROSITE" id="PS50011"/>
    </source>
</evidence>
<evidence type="ECO:0000256" key="3">
    <source>
        <dbReference type="ARBA" id="ARBA00012513"/>
    </source>
</evidence>
<comment type="subcellular location">
    <subcellularLocation>
        <location evidence="1">Cell membrane</location>
    </subcellularLocation>
</comment>
<dbReference type="Pfam" id="PF07714">
    <property type="entry name" value="PK_Tyr_Ser-Thr"/>
    <property type="match status" value="1"/>
</dbReference>
<dbReference type="AlphaFoldDB" id="A0ABD3A9H6"/>
<evidence type="ECO:0000256" key="4">
    <source>
        <dbReference type="ARBA" id="ARBA00022475"/>
    </source>
</evidence>
<accession>A0ABD3A9H6</accession>
<keyword evidence="17" id="KW-1185">Reference proteome</keyword>
<keyword evidence="5 13" id="KW-0723">Serine/threonine-protein kinase</keyword>
<feature type="region of interest" description="Disordered" evidence="14">
    <location>
        <begin position="391"/>
        <end position="456"/>
    </location>
</feature>
<protein>
    <recommendedName>
        <fullName evidence="3">non-specific serine/threonine protein kinase</fullName>
        <ecNumber evidence="3">2.7.11.1</ecNumber>
    </recommendedName>
</protein>
<dbReference type="SUPFAM" id="SSF56112">
    <property type="entry name" value="Protein kinase-like (PK-like)"/>
    <property type="match status" value="1"/>
</dbReference>
<dbReference type="PROSITE" id="PS00107">
    <property type="entry name" value="PROTEIN_KINASE_ATP"/>
    <property type="match status" value="1"/>
</dbReference>
<feature type="compositionally biased region" description="Polar residues" evidence="14">
    <location>
        <begin position="409"/>
        <end position="429"/>
    </location>
</feature>
<evidence type="ECO:0000256" key="14">
    <source>
        <dbReference type="SAM" id="MobiDB-lite"/>
    </source>
</evidence>
<feature type="binding site" evidence="12">
    <location>
        <position position="143"/>
    </location>
    <ligand>
        <name>ATP</name>
        <dbReference type="ChEBI" id="CHEBI:30616"/>
    </ligand>
</feature>
<dbReference type="CDD" id="cd14066">
    <property type="entry name" value="STKc_IRAK"/>
    <property type="match status" value="1"/>
</dbReference>
<evidence type="ECO:0000256" key="10">
    <source>
        <dbReference type="ARBA" id="ARBA00023136"/>
    </source>
</evidence>
<dbReference type="InterPro" id="IPR008271">
    <property type="entry name" value="Ser/Thr_kinase_AS"/>
</dbReference>
<dbReference type="InterPro" id="IPR001245">
    <property type="entry name" value="Ser-Thr/Tyr_kinase_cat_dom"/>
</dbReference>
<comment type="function">
    <text evidence="11">May be involved in plant defense signaling.</text>
</comment>
<dbReference type="EMBL" id="JBJUIK010000004">
    <property type="protein sequence ID" value="KAL3528354.1"/>
    <property type="molecule type" value="Genomic_DNA"/>
</dbReference>
<evidence type="ECO:0000256" key="1">
    <source>
        <dbReference type="ARBA" id="ARBA00004236"/>
    </source>
</evidence>
<evidence type="ECO:0000313" key="16">
    <source>
        <dbReference type="EMBL" id="KAL3528354.1"/>
    </source>
</evidence>
<evidence type="ECO:0000256" key="2">
    <source>
        <dbReference type="ARBA" id="ARBA00008684"/>
    </source>
</evidence>
<evidence type="ECO:0000256" key="13">
    <source>
        <dbReference type="RuleBase" id="RU000304"/>
    </source>
</evidence>
<keyword evidence="7 12" id="KW-0547">Nucleotide-binding</keyword>
<keyword evidence="4" id="KW-1003">Cell membrane</keyword>
<dbReference type="InterPro" id="IPR050823">
    <property type="entry name" value="Plant_Ser_Thr_Prot_Kinase"/>
</dbReference>
<keyword evidence="9 12" id="KW-0067">ATP-binding</keyword>
<evidence type="ECO:0000256" key="8">
    <source>
        <dbReference type="ARBA" id="ARBA00022777"/>
    </source>
</evidence>
<keyword evidence="8" id="KW-0418">Kinase</keyword>
<gene>
    <name evidence="16" type="ORF">ACH5RR_007676</name>
</gene>
<evidence type="ECO:0000256" key="6">
    <source>
        <dbReference type="ARBA" id="ARBA00022679"/>
    </source>
</evidence>
<dbReference type="Gene3D" id="1.10.510.10">
    <property type="entry name" value="Transferase(Phosphotransferase) domain 1"/>
    <property type="match status" value="1"/>
</dbReference>
<dbReference type="FunFam" id="1.10.510.10:FF:000032">
    <property type="entry name" value="Serine/threonine-protein kinase PBS1"/>
    <property type="match status" value="1"/>
</dbReference>
<keyword evidence="10" id="KW-0472">Membrane</keyword>
<reference evidence="16 17" key="1">
    <citation type="submission" date="2024-11" db="EMBL/GenBank/DDBJ databases">
        <title>A near-complete genome assembly of Cinchona calisaya.</title>
        <authorList>
            <person name="Lian D.C."/>
            <person name="Zhao X.W."/>
            <person name="Wei L."/>
        </authorList>
    </citation>
    <scope>NUCLEOTIDE SEQUENCE [LARGE SCALE GENOMIC DNA]</scope>
    <source>
        <tissue evidence="16">Nenye</tissue>
    </source>
</reference>
<evidence type="ECO:0000256" key="12">
    <source>
        <dbReference type="PROSITE-ProRule" id="PRU10141"/>
    </source>
</evidence>
<dbReference type="FunFam" id="3.30.200.20:FF:000228">
    <property type="entry name" value="Serine/threonine-protein kinase BIK1"/>
    <property type="match status" value="1"/>
</dbReference>
<dbReference type="EC" id="2.7.11.1" evidence="3"/>
<dbReference type="InterPro" id="IPR000719">
    <property type="entry name" value="Prot_kinase_dom"/>
</dbReference>
<dbReference type="PANTHER" id="PTHR45621">
    <property type="entry name" value="OS01G0588500 PROTEIN-RELATED"/>
    <property type="match status" value="1"/>
</dbReference>
<dbReference type="Proteomes" id="UP001630127">
    <property type="component" value="Unassembled WGS sequence"/>
</dbReference>
<evidence type="ECO:0000256" key="9">
    <source>
        <dbReference type="ARBA" id="ARBA00022840"/>
    </source>
</evidence>
<evidence type="ECO:0000313" key="17">
    <source>
        <dbReference type="Proteomes" id="UP001630127"/>
    </source>
</evidence>
<dbReference type="InterPro" id="IPR011009">
    <property type="entry name" value="Kinase-like_dom_sf"/>
</dbReference>
<dbReference type="PROSITE" id="PS50011">
    <property type="entry name" value="PROTEIN_KINASE_DOM"/>
    <property type="match status" value="1"/>
</dbReference>
<evidence type="ECO:0000256" key="5">
    <source>
        <dbReference type="ARBA" id="ARBA00022527"/>
    </source>
</evidence>
<dbReference type="PROSITE" id="PS00108">
    <property type="entry name" value="PROTEIN_KINASE_ST"/>
    <property type="match status" value="1"/>
</dbReference>
<feature type="domain" description="Protein kinase" evidence="15">
    <location>
        <begin position="104"/>
        <end position="392"/>
    </location>
</feature>